<feature type="region of interest" description="Disordered" evidence="2">
    <location>
        <begin position="127"/>
        <end position="158"/>
    </location>
</feature>
<proteinExistence type="predicted"/>
<keyword evidence="4" id="KW-1185">Reference proteome</keyword>
<dbReference type="eggNOG" id="ENOG5034C9J">
    <property type="taxonomic scope" value="Bacteria"/>
</dbReference>
<gene>
    <name evidence="3" type="ORF">Cri9333_1735</name>
</gene>
<protein>
    <submittedName>
        <fullName evidence="3">Uncharacterized protein</fullName>
    </submittedName>
</protein>
<dbReference type="EMBL" id="CP003620">
    <property type="protein sequence ID" value="AFZ12620.1"/>
    <property type="molecule type" value="Genomic_DNA"/>
</dbReference>
<accession>K9VZN9</accession>
<evidence type="ECO:0000313" key="3">
    <source>
        <dbReference type="EMBL" id="AFZ12620.1"/>
    </source>
</evidence>
<dbReference type="OrthoDB" id="583342at2"/>
<sequence length="172" mass="19937">MKITTIGYGTTRNIGNYENCKVYLEAEVNEGENVDEVLSALRHQADAYAHQHKEVQRLETKKNRLSDDIETYMRKIRSANTAFKRLRQQWEKTTAFLEHHGIKIVDEFPHNPSLYLMTEKLLGETDTENTEKGGEVLDDIPFNDEPDNESDEPDIDPERLAAYEDMLLHGRQ</sequence>
<dbReference type="Proteomes" id="UP000010472">
    <property type="component" value="Chromosome"/>
</dbReference>
<dbReference type="STRING" id="1173022.Cri9333_1735"/>
<name>K9VZN9_9CYAN</name>
<dbReference type="HOGENOM" id="CLU_1552732_0_0_3"/>
<organism evidence="3 4">
    <name type="scientific">Crinalium epipsammum PCC 9333</name>
    <dbReference type="NCBI Taxonomy" id="1173022"/>
    <lineage>
        <taxon>Bacteria</taxon>
        <taxon>Bacillati</taxon>
        <taxon>Cyanobacteriota</taxon>
        <taxon>Cyanophyceae</taxon>
        <taxon>Gomontiellales</taxon>
        <taxon>Gomontiellaceae</taxon>
        <taxon>Crinalium</taxon>
    </lineage>
</organism>
<evidence type="ECO:0000256" key="2">
    <source>
        <dbReference type="SAM" id="MobiDB-lite"/>
    </source>
</evidence>
<reference evidence="3 4" key="1">
    <citation type="submission" date="2012-06" db="EMBL/GenBank/DDBJ databases">
        <title>Finished chromosome of genome of Crinalium epipsammum PCC 9333.</title>
        <authorList>
            <consortium name="US DOE Joint Genome Institute"/>
            <person name="Gugger M."/>
            <person name="Coursin T."/>
            <person name="Rippka R."/>
            <person name="Tandeau De Marsac N."/>
            <person name="Huntemann M."/>
            <person name="Wei C.-L."/>
            <person name="Han J."/>
            <person name="Detter J.C."/>
            <person name="Han C."/>
            <person name="Tapia R."/>
            <person name="Davenport K."/>
            <person name="Daligault H."/>
            <person name="Erkkila T."/>
            <person name="Gu W."/>
            <person name="Munk A.C.C."/>
            <person name="Teshima H."/>
            <person name="Xu Y."/>
            <person name="Chain P."/>
            <person name="Chen A."/>
            <person name="Krypides N."/>
            <person name="Mavromatis K."/>
            <person name="Markowitz V."/>
            <person name="Szeto E."/>
            <person name="Ivanova N."/>
            <person name="Mikhailova N."/>
            <person name="Ovchinnikova G."/>
            <person name="Pagani I."/>
            <person name="Pati A."/>
            <person name="Goodwin L."/>
            <person name="Peters L."/>
            <person name="Pitluck S."/>
            <person name="Woyke T."/>
            <person name="Kerfeld C."/>
        </authorList>
    </citation>
    <scope>NUCLEOTIDE SEQUENCE [LARGE SCALE GENOMIC DNA]</scope>
    <source>
        <strain evidence="3 4">PCC 9333</strain>
    </source>
</reference>
<evidence type="ECO:0000256" key="1">
    <source>
        <dbReference type="SAM" id="Coils"/>
    </source>
</evidence>
<feature type="coiled-coil region" evidence="1">
    <location>
        <begin position="48"/>
        <end position="89"/>
    </location>
</feature>
<evidence type="ECO:0000313" key="4">
    <source>
        <dbReference type="Proteomes" id="UP000010472"/>
    </source>
</evidence>
<feature type="compositionally biased region" description="Acidic residues" evidence="2">
    <location>
        <begin position="136"/>
        <end position="155"/>
    </location>
</feature>
<dbReference type="RefSeq" id="WP_015202740.1">
    <property type="nucleotide sequence ID" value="NC_019753.1"/>
</dbReference>
<dbReference type="KEGG" id="cep:Cri9333_1735"/>
<keyword evidence="1" id="KW-0175">Coiled coil</keyword>
<dbReference type="AlphaFoldDB" id="K9VZN9"/>